<dbReference type="EMBL" id="BAHC01000141">
    <property type="protein sequence ID" value="GAB91706.1"/>
    <property type="molecule type" value="Genomic_DNA"/>
</dbReference>
<reference evidence="2 3" key="1">
    <citation type="submission" date="2012-08" db="EMBL/GenBank/DDBJ databases">
        <title>Whole genome shotgun sequence of Gordonia rhizosphera NBRC 16068.</title>
        <authorList>
            <person name="Takarada H."/>
            <person name="Isaki S."/>
            <person name="Hosoyama A."/>
            <person name="Tsuchikane K."/>
            <person name="Katsumata H."/>
            <person name="Baba S."/>
            <person name="Ohji S."/>
            <person name="Yamazaki S."/>
            <person name="Fujita N."/>
        </authorList>
    </citation>
    <scope>NUCLEOTIDE SEQUENCE [LARGE SCALE GENOMIC DNA]</scope>
    <source>
        <strain evidence="2 3">NBRC 16068</strain>
    </source>
</reference>
<evidence type="ECO:0000256" key="1">
    <source>
        <dbReference type="SAM" id="Phobius"/>
    </source>
</evidence>
<keyword evidence="1" id="KW-0812">Transmembrane</keyword>
<protein>
    <submittedName>
        <fullName evidence="2">Uncharacterized protein</fullName>
    </submittedName>
</protein>
<dbReference type="RefSeq" id="WP_006335475.1">
    <property type="nucleotide sequence ID" value="NZ_BAHC01000141.1"/>
</dbReference>
<dbReference type="Proteomes" id="UP000008363">
    <property type="component" value="Unassembled WGS sequence"/>
</dbReference>
<feature type="transmembrane region" description="Helical" evidence="1">
    <location>
        <begin position="7"/>
        <end position="27"/>
    </location>
</feature>
<feature type="transmembrane region" description="Helical" evidence="1">
    <location>
        <begin position="33"/>
        <end position="51"/>
    </location>
</feature>
<accession>K6WD99</accession>
<keyword evidence="1" id="KW-0472">Membrane</keyword>
<gene>
    <name evidence="2" type="ORF">GORHZ_141_00810</name>
</gene>
<dbReference type="AlphaFoldDB" id="K6WD99"/>
<organism evidence="2 3">
    <name type="scientific">Gordonia rhizosphera NBRC 16068</name>
    <dbReference type="NCBI Taxonomy" id="1108045"/>
    <lineage>
        <taxon>Bacteria</taxon>
        <taxon>Bacillati</taxon>
        <taxon>Actinomycetota</taxon>
        <taxon>Actinomycetes</taxon>
        <taxon>Mycobacteriales</taxon>
        <taxon>Gordoniaceae</taxon>
        <taxon>Gordonia</taxon>
    </lineage>
</organism>
<evidence type="ECO:0000313" key="2">
    <source>
        <dbReference type="EMBL" id="GAB91706.1"/>
    </source>
</evidence>
<name>K6WD99_9ACTN</name>
<evidence type="ECO:0000313" key="3">
    <source>
        <dbReference type="Proteomes" id="UP000008363"/>
    </source>
</evidence>
<keyword evidence="1" id="KW-1133">Transmembrane helix</keyword>
<keyword evidence="3" id="KW-1185">Reference proteome</keyword>
<sequence length="61" mass="6864">MSNGNAGAAGGGAFYFMGILGSWVYFWQEAEGFWLHVWAIFQGLFWPAFLIHDAFKALNVF</sequence>
<dbReference type="OrthoDB" id="679779at2"/>
<proteinExistence type="predicted"/>
<comment type="caution">
    <text evidence="2">The sequence shown here is derived from an EMBL/GenBank/DDBJ whole genome shotgun (WGS) entry which is preliminary data.</text>
</comment>